<dbReference type="Gene3D" id="2.40.160.200">
    <property type="entry name" value="LURP1-related"/>
    <property type="match status" value="1"/>
</dbReference>
<evidence type="ECO:0000256" key="1">
    <source>
        <dbReference type="ARBA" id="ARBA00005437"/>
    </source>
</evidence>
<evidence type="ECO:0000313" key="2">
    <source>
        <dbReference type="EMBL" id="KAF3448543.1"/>
    </source>
</evidence>
<evidence type="ECO:0000313" key="3">
    <source>
        <dbReference type="Proteomes" id="UP000796880"/>
    </source>
</evidence>
<proteinExistence type="inferred from homology"/>
<evidence type="ECO:0008006" key="4">
    <source>
        <dbReference type="Google" id="ProtNLM"/>
    </source>
</evidence>
<dbReference type="Pfam" id="PF04525">
    <property type="entry name" value="LOR"/>
    <property type="match status" value="1"/>
</dbReference>
<dbReference type="AlphaFoldDB" id="A0A8K0HAZ8"/>
<dbReference type="PANTHER" id="PTHR31087:SF59">
    <property type="entry name" value="PROTEIN LURP-ONE-RELATED 4"/>
    <property type="match status" value="1"/>
</dbReference>
<dbReference type="PANTHER" id="PTHR31087">
    <property type="match status" value="1"/>
</dbReference>
<reference evidence="2" key="1">
    <citation type="submission" date="2020-03" db="EMBL/GenBank/DDBJ databases">
        <title>A high-quality chromosome-level genome assembly of a woody plant with both climbing and erect habits, Rhamnella rubrinervis.</title>
        <authorList>
            <person name="Lu Z."/>
            <person name="Yang Y."/>
            <person name="Zhu X."/>
            <person name="Sun Y."/>
        </authorList>
    </citation>
    <scope>NUCLEOTIDE SEQUENCE</scope>
    <source>
        <strain evidence="2">BYM</strain>
        <tissue evidence="2">Leaf</tissue>
    </source>
</reference>
<comment type="caution">
    <text evidence="2">The sequence shown here is derived from an EMBL/GenBank/DDBJ whole genome shotgun (WGS) entry which is preliminary data.</text>
</comment>
<sequence>MANKVYPQSPSVSAYMNSERETFTIWMKSLVYQTNGCTVYNSQGQIVFRVDNYEDKCSNEVHLMDLQGNVLCTIRKKKLQAFGGWVGYRWNGSDIDKDKPWFQVKRSYSSLACEITVDQCDKYWIMRLTAAGKAGFKIVDGDRAIVAEAKQKQSSTGVALGNDVLSLEVEGDKDHSLIMALVTVYGLIRGKI</sequence>
<gene>
    <name evidence="2" type="ORF">FNV43_RR09256</name>
</gene>
<comment type="similarity">
    <text evidence="1">Belongs to the LOR family.</text>
</comment>
<keyword evidence="3" id="KW-1185">Reference proteome</keyword>
<dbReference type="InterPro" id="IPR025659">
    <property type="entry name" value="Tubby-like_C"/>
</dbReference>
<dbReference type="InterPro" id="IPR038595">
    <property type="entry name" value="LOR_sf"/>
</dbReference>
<dbReference type="Proteomes" id="UP000796880">
    <property type="component" value="Unassembled WGS sequence"/>
</dbReference>
<accession>A0A8K0HAZ8</accession>
<protein>
    <recommendedName>
        <fullName evidence="4">Protein LURP-one-related 4</fullName>
    </recommendedName>
</protein>
<dbReference type="SUPFAM" id="SSF54518">
    <property type="entry name" value="Tubby C-terminal domain-like"/>
    <property type="match status" value="1"/>
</dbReference>
<dbReference type="OrthoDB" id="652749at2759"/>
<dbReference type="InterPro" id="IPR007612">
    <property type="entry name" value="LOR"/>
</dbReference>
<organism evidence="2 3">
    <name type="scientific">Rhamnella rubrinervis</name>
    <dbReference type="NCBI Taxonomy" id="2594499"/>
    <lineage>
        <taxon>Eukaryota</taxon>
        <taxon>Viridiplantae</taxon>
        <taxon>Streptophyta</taxon>
        <taxon>Embryophyta</taxon>
        <taxon>Tracheophyta</taxon>
        <taxon>Spermatophyta</taxon>
        <taxon>Magnoliopsida</taxon>
        <taxon>eudicotyledons</taxon>
        <taxon>Gunneridae</taxon>
        <taxon>Pentapetalae</taxon>
        <taxon>rosids</taxon>
        <taxon>fabids</taxon>
        <taxon>Rosales</taxon>
        <taxon>Rhamnaceae</taxon>
        <taxon>rhamnoid group</taxon>
        <taxon>Rhamneae</taxon>
        <taxon>Rhamnella</taxon>
    </lineage>
</organism>
<dbReference type="EMBL" id="VOIH02000004">
    <property type="protein sequence ID" value="KAF3448543.1"/>
    <property type="molecule type" value="Genomic_DNA"/>
</dbReference>
<name>A0A8K0HAZ8_9ROSA</name>